<dbReference type="Gene3D" id="1.20.1740.10">
    <property type="entry name" value="Amino acid/polyamine transporter I"/>
    <property type="match status" value="1"/>
</dbReference>
<proteinExistence type="predicted"/>
<dbReference type="KEGG" id="ave:Arcve_0512"/>
<dbReference type="HOGENOM" id="CLU_007946_15_8_2"/>
<dbReference type="RefSeq" id="WP_013683213.1">
    <property type="nucleotide sequence ID" value="NC_015320.1"/>
</dbReference>
<dbReference type="InterPro" id="IPR006016">
    <property type="entry name" value="UspA"/>
</dbReference>
<feature type="transmembrane region" description="Helical" evidence="6">
    <location>
        <begin position="287"/>
        <end position="311"/>
    </location>
</feature>
<dbReference type="OrthoDB" id="43026at2157"/>
<dbReference type="GeneID" id="10393608"/>
<dbReference type="Pfam" id="PF13520">
    <property type="entry name" value="AA_permease_2"/>
    <property type="match status" value="1"/>
</dbReference>
<organism evidence="8 9">
    <name type="scientific">Archaeoglobus veneficus (strain DSM 11195 / SNP6)</name>
    <dbReference type="NCBI Taxonomy" id="693661"/>
    <lineage>
        <taxon>Archaea</taxon>
        <taxon>Methanobacteriati</taxon>
        <taxon>Methanobacteriota</taxon>
        <taxon>Archaeoglobi</taxon>
        <taxon>Archaeoglobales</taxon>
        <taxon>Archaeoglobaceae</taxon>
        <taxon>Archaeoglobus</taxon>
    </lineage>
</organism>
<keyword evidence="4 6" id="KW-1133">Transmembrane helix</keyword>
<feature type="domain" description="UspA" evidence="7">
    <location>
        <begin position="615"/>
        <end position="734"/>
    </location>
</feature>
<keyword evidence="2" id="KW-1003">Cell membrane</keyword>
<dbReference type="InterPro" id="IPR002293">
    <property type="entry name" value="AA/rel_permease1"/>
</dbReference>
<dbReference type="GO" id="GO:0005886">
    <property type="term" value="C:plasma membrane"/>
    <property type="evidence" value="ECO:0007669"/>
    <property type="project" value="UniProtKB-SubCell"/>
</dbReference>
<feature type="transmembrane region" description="Helical" evidence="6">
    <location>
        <begin position="12"/>
        <end position="39"/>
    </location>
</feature>
<keyword evidence="9" id="KW-1185">Reference proteome</keyword>
<dbReference type="eggNOG" id="arCOG00449">
    <property type="taxonomic scope" value="Archaea"/>
</dbReference>
<dbReference type="GO" id="GO:0022857">
    <property type="term" value="F:transmembrane transporter activity"/>
    <property type="evidence" value="ECO:0007669"/>
    <property type="project" value="InterPro"/>
</dbReference>
<dbReference type="Pfam" id="PF00582">
    <property type="entry name" value="Usp"/>
    <property type="match status" value="2"/>
</dbReference>
<evidence type="ECO:0000256" key="1">
    <source>
        <dbReference type="ARBA" id="ARBA00004651"/>
    </source>
</evidence>
<dbReference type="EMBL" id="CP002588">
    <property type="protein sequence ID" value="AEA46539.1"/>
    <property type="molecule type" value="Genomic_DNA"/>
</dbReference>
<feature type="transmembrane region" description="Helical" evidence="6">
    <location>
        <begin position="400"/>
        <end position="420"/>
    </location>
</feature>
<accession>F2KQA6</accession>
<feature type="transmembrane region" description="Helical" evidence="6">
    <location>
        <begin position="343"/>
        <end position="363"/>
    </location>
</feature>
<dbReference type="Proteomes" id="UP000008136">
    <property type="component" value="Chromosome"/>
</dbReference>
<feature type="transmembrane region" description="Helical" evidence="6">
    <location>
        <begin position="240"/>
        <end position="262"/>
    </location>
</feature>
<dbReference type="PANTHER" id="PTHR42770:SF11">
    <property type="entry name" value="INNER MEMBRANE TRANSPORT PROTEIN YBAT"/>
    <property type="match status" value="1"/>
</dbReference>
<evidence type="ECO:0000313" key="8">
    <source>
        <dbReference type="EMBL" id="AEA46539.1"/>
    </source>
</evidence>
<feature type="transmembrane region" description="Helical" evidence="6">
    <location>
        <begin position="162"/>
        <end position="180"/>
    </location>
</feature>
<feature type="domain" description="UspA" evidence="7">
    <location>
        <begin position="476"/>
        <end position="604"/>
    </location>
</feature>
<dbReference type="PANTHER" id="PTHR42770">
    <property type="entry name" value="AMINO ACID TRANSPORTER-RELATED"/>
    <property type="match status" value="1"/>
</dbReference>
<dbReference type="eggNOG" id="arCOG00009">
    <property type="taxonomic scope" value="Archaea"/>
</dbReference>
<feature type="transmembrane region" description="Helical" evidence="6">
    <location>
        <begin position="88"/>
        <end position="111"/>
    </location>
</feature>
<evidence type="ECO:0000256" key="3">
    <source>
        <dbReference type="ARBA" id="ARBA00022692"/>
    </source>
</evidence>
<evidence type="ECO:0000256" key="2">
    <source>
        <dbReference type="ARBA" id="ARBA00022475"/>
    </source>
</evidence>
<evidence type="ECO:0000256" key="4">
    <source>
        <dbReference type="ARBA" id="ARBA00022989"/>
    </source>
</evidence>
<dbReference type="Gene3D" id="3.40.50.12370">
    <property type="match status" value="1"/>
</dbReference>
<dbReference type="SUPFAM" id="SSF52402">
    <property type="entry name" value="Adenine nucleotide alpha hydrolases-like"/>
    <property type="match status" value="2"/>
</dbReference>
<dbReference type="PRINTS" id="PR01438">
    <property type="entry name" value="UNVRSLSTRESS"/>
</dbReference>
<feature type="transmembrane region" description="Helical" evidence="6">
    <location>
        <begin position="200"/>
        <end position="219"/>
    </location>
</feature>
<keyword evidence="3 6" id="KW-0812">Transmembrane</keyword>
<dbReference type="InterPro" id="IPR050367">
    <property type="entry name" value="APC_superfamily"/>
</dbReference>
<feature type="transmembrane region" description="Helical" evidence="6">
    <location>
        <begin position="131"/>
        <end position="150"/>
    </location>
</feature>
<feature type="transmembrane region" description="Helical" evidence="6">
    <location>
        <begin position="426"/>
        <end position="447"/>
    </location>
</feature>
<protein>
    <submittedName>
        <fullName evidence="8">Amino acid permease-associated region</fullName>
    </submittedName>
</protein>
<gene>
    <name evidence="8" type="ordered locus">Arcve_0512</name>
</gene>
<evidence type="ECO:0000259" key="7">
    <source>
        <dbReference type="Pfam" id="PF00582"/>
    </source>
</evidence>
<evidence type="ECO:0000256" key="5">
    <source>
        <dbReference type="ARBA" id="ARBA00023136"/>
    </source>
</evidence>
<feature type="transmembrane region" description="Helical" evidence="6">
    <location>
        <begin position="369"/>
        <end position="388"/>
    </location>
</feature>
<evidence type="ECO:0000313" key="9">
    <source>
        <dbReference type="Proteomes" id="UP000008136"/>
    </source>
</evidence>
<keyword evidence="5 6" id="KW-0472">Membrane</keyword>
<sequence>MQDSIRVSLSRELTLFDITVLGIAGMIGAGIFALTGIAAGIAGPAILVAFLLNGVVATLTGLAYAELGSSLPEAGGGYLWVREAMGDFFGFLAGWSSWAAHSIACSLYAVTFGAFFSEVVVQMLGLHVPQALVSKASAIAIVSALAYVNFRGVKESGRMGGIVTLLKIAILLLFVVFGIYRTLSKPDWISAFTTPSFMPNGMSGVLAAMGLTYIAFEGYEIIVQSGEEVKNPERNIPRAILISLWVVVIIYVLVAFSALGAIESDVPSWMYLGRLAEFSMIRIADQIMPFGSILIVLGGLISTVSAMNATIYSSSRVAFAMGRDRLLPAVLSKVHERNRTPHYSVFFSYLIIAVMAVAPIEAVATAADIMFLLLFIQVNLVLIVLRYRRPDVRRAFRVPLVPYVPLAAVLLQAVIGYYLVTELKHGSLVLTATAFWIVFGYVIYVSYSRKERIQKLKEEAKTIYEEKPIREPEGFKILVPVANPVVAEKLAKFAEIIAKERDGEVVLLNVVILPEQTPLSAATRYAETAKEFLKNVIKSLDIPAGGIVKIGHRNAEAILNAIEEVKPDLVVLGWRGRTFRKDFVLGSTIDPILLRAKCDVAVVRFEPGEGWKKIESILIPTAGGPHAVLAAEIARDLSKHENARITLMYVGKNEKDRNRAEKAFEETSKPLEGLDVSRKFVVSSNAINAIAREAGNYSLVMLGASSRPFLKNFLLGVFPEKVVSRTSKTVVMTRKWVRLVDIIKKK</sequence>
<feature type="transmembrane region" description="Helical" evidence="6">
    <location>
        <begin position="45"/>
        <end position="67"/>
    </location>
</feature>
<evidence type="ECO:0000256" key="6">
    <source>
        <dbReference type="SAM" id="Phobius"/>
    </source>
</evidence>
<name>F2KQA6_ARCVS</name>
<dbReference type="STRING" id="693661.Arcve_0512"/>
<comment type="subcellular location">
    <subcellularLocation>
        <location evidence="1">Cell membrane</location>
        <topology evidence="1">Multi-pass membrane protein</topology>
    </subcellularLocation>
</comment>
<reference evidence="8 9" key="1">
    <citation type="submission" date="2011-03" db="EMBL/GenBank/DDBJ databases">
        <title>The complete genome of Archaeoglobus veneficus SNP6.</title>
        <authorList>
            <consortium name="US DOE Joint Genome Institute (JGI-PGF)"/>
            <person name="Lucas S."/>
            <person name="Copeland A."/>
            <person name="Lapidus A."/>
            <person name="Bruce D."/>
            <person name="Goodwin L."/>
            <person name="Pitluck S."/>
            <person name="Kyrpides N."/>
            <person name="Mavromatis K."/>
            <person name="Pagani I."/>
            <person name="Ivanova N."/>
            <person name="Mikhailova N."/>
            <person name="Lu M."/>
            <person name="Detter J.C."/>
            <person name="Tapia R."/>
            <person name="Han C."/>
            <person name="Land M."/>
            <person name="Hauser L."/>
            <person name="Markowitz V."/>
            <person name="Cheng J.-F."/>
            <person name="Hugenholtz P."/>
            <person name="Woyke T."/>
            <person name="Wu D."/>
            <person name="Spring S."/>
            <person name="Brambilla E."/>
            <person name="Klenk H.-P."/>
            <person name="Eisen J.A."/>
        </authorList>
    </citation>
    <scope>NUCLEOTIDE SEQUENCE [LARGE SCALE GENOMIC DNA]</scope>
    <source>
        <strain evidence="9">SNP6</strain>
    </source>
</reference>
<dbReference type="AlphaFoldDB" id="F2KQA6"/>
<dbReference type="InterPro" id="IPR006015">
    <property type="entry name" value="Universal_stress_UspA"/>
</dbReference>